<gene>
    <name evidence="2" type="ORF">G2W53_019318</name>
</gene>
<dbReference type="EMBL" id="JAAIUW010000006">
    <property type="protein sequence ID" value="KAF7828154.1"/>
    <property type="molecule type" value="Genomic_DNA"/>
</dbReference>
<feature type="region of interest" description="Disordered" evidence="1">
    <location>
        <begin position="1"/>
        <end position="38"/>
    </location>
</feature>
<accession>A0A834WRX8</accession>
<organism evidence="2 3">
    <name type="scientific">Senna tora</name>
    <dbReference type="NCBI Taxonomy" id="362788"/>
    <lineage>
        <taxon>Eukaryota</taxon>
        <taxon>Viridiplantae</taxon>
        <taxon>Streptophyta</taxon>
        <taxon>Embryophyta</taxon>
        <taxon>Tracheophyta</taxon>
        <taxon>Spermatophyta</taxon>
        <taxon>Magnoliopsida</taxon>
        <taxon>eudicotyledons</taxon>
        <taxon>Gunneridae</taxon>
        <taxon>Pentapetalae</taxon>
        <taxon>rosids</taxon>
        <taxon>fabids</taxon>
        <taxon>Fabales</taxon>
        <taxon>Fabaceae</taxon>
        <taxon>Caesalpinioideae</taxon>
        <taxon>Cassia clade</taxon>
        <taxon>Senna</taxon>
    </lineage>
</organism>
<evidence type="ECO:0000313" key="2">
    <source>
        <dbReference type="EMBL" id="KAF7828154.1"/>
    </source>
</evidence>
<dbReference type="Proteomes" id="UP000634136">
    <property type="component" value="Unassembled WGS sequence"/>
</dbReference>
<dbReference type="AlphaFoldDB" id="A0A834WRX8"/>
<name>A0A834WRX8_9FABA</name>
<keyword evidence="3" id="KW-1185">Reference proteome</keyword>
<reference evidence="2" key="1">
    <citation type="submission" date="2020-09" db="EMBL/GenBank/DDBJ databases">
        <title>Genome-Enabled Discovery of Anthraquinone Biosynthesis in Senna tora.</title>
        <authorList>
            <person name="Kang S.-H."/>
            <person name="Pandey R.P."/>
            <person name="Lee C.-M."/>
            <person name="Sim J.-S."/>
            <person name="Jeong J.-T."/>
            <person name="Choi B.-S."/>
            <person name="Jung M."/>
            <person name="Ginzburg D."/>
            <person name="Zhao K."/>
            <person name="Won S.Y."/>
            <person name="Oh T.-J."/>
            <person name="Yu Y."/>
            <person name="Kim N.-H."/>
            <person name="Lee O.R."/>
            <person name="Lee T.-H."/>
            <person name="Bashyal P."/>
            <person name="Kim T.-S."/>
            <person name="Lee W.-H."/>
            <person name="Kawkins C."/>
            <person name="Kim C.-K."/>
            <person name="Kim J.S."/>
            <person name="Ahn B.O."/>
            <person name="Rhee S.Y."/>
            <person name="Sohng J.K."/>
        </authorList>
    </citation>
    <scope>NUCLEOTIDE SEQUENCE</scope>
    <source>
        <tissue evidence="2">Leaf</tissue>
    </source>
</reference>
<evidence type="ECO:0000256" key="1">
    <source>
        <dbReference type="SAM" id="MobiDB-lite"/>
    </source>
</evidence>
<comment type="caution">
    <text evidence="2">The sequence shown here is derived from an EMBL/GenBank/DDBJ whole genome shotgun (WGS) entry which is preliminary data.</text>
</comment>
<evidence type="ECO:0000313" key="3">
    <source>
        <dbReference type="Proteomes" id="UP000634136"/>
    </source>
</evidence>
<proteinExistence type="predicted"/>
<protein>
    <submittedName>
        <fullName evidence="2">Uncharacterized protein</fullName>
    </submittedName>
</protein>
<sequence>MDSTMIADPSAPHSQMSNQYYEHKGEGKQHRSHLKLHI</sequence>